<dbReference type="InterPro" id="IPR025272">
    <property type="entry name" value="SocA_Panacea"/>
</dbReference>
<protein>
    <submittedName>
        <fullName evidence="2">Putative prophage protein (Ps3)</fullName>
    </submittedName>
</protein>
<gene>
    <name evidence="2" type="ordered locus">MmarC6_0101</name>
</gene>
<evidence type="ECO:0000313" key="2">
    <source>
        <dbReference type="EMBL" id="ABX00925.1"/>
    </source>
</evidence>
<organism evidence="2">
    <name type="scientific">Methanococcus maripaludis (strain C6 / ATCC BAA-1332)</name>
    <dbReference type="NCBI Taxonomy" id="444158"/>
    <lineage>
        <taxon>Archaea</taxon>
        <taxon>Methanobacteriati</taxon>
        <taxon>Methanobacteriota</taxon>
        <taxon>Methanomada group</taxon>
        <taxon>Methanococci</taxon>
        <taxon>Methanococcales</taxon>
        <taxon>Methanococcaceae</taxon>
        <taxon>Methanococcus</taxon>
    </lineage>
</organism>
<evidence type="ECO:0000259" key="1">
    <source>
        <dbReference type="Pfam" id="PF13274"/>
    </source>
</evidence>
<dbReference type="EMBL" id="CP000867">
    <property type="protein sequence ID" value="ABX00925.1"/>
    <property type="molecule type" value="Genomic_DNA"/>
</dbReference>
<accession>A9A7H7</accession>
<dbReference type="AlphaFoldDB" id="A9A7H7"/>
<dbReference type="KEGG" id="mmx:MmarC6_0101"/>
<dbReference type="HOGENOM" id="CLU_110683_0_1_2"/>
<feature type="domain" description="Antitoxin SocA-like Panacea" evidence="1">
    <location>
        <begin position="34"/>
        <end position="126"/>
    </location>
</feature>
<dbReference type="Pfam" id="PF13274">
    <property type="entry name" value="SocA_Panacea"/>
    <property type="match status" value="1"/>
</dbReference>
<dbReference type="PhylomeDB" id="A9A7H7"/>
<proteinExistence type="predicted"/>
<sequence>MEDILSTECTQRTYTIFELANWFLSKSSMTHKKLQKLCYYAVAWHYALYDKQLISNDTFEAWVHGPVSRELYEKYRGYAWNPIGQRSEAPNFDADDNQYLEILYETYKHLDGHQLEARTHEELPWKEARKGLGELDPSNNIINPETMCNYYKMIYESSQSD</sequence>
<dbReference type="OrthoDB" id="378583at2157"/>
<dbReference type="STRING" id="444158.MmarC6_0101"/>
<reference evidence="2" key="1">
    <citation type="submission" date="2007-10" db="EMBL/GenBank/DDBJ databases">
        <title>Complete sequence of Methanococcus maripaludis C6.</title>
        <authorList>
            <consortium name="US DOE Joint Genome Institute"/>
            <person name="Copeland A."/>
            <person name="Lucas S."/>
            <person name="Lapidus A."/>
            <person name="Barry K."/>
            <person name="Glavina del Rio T."/>
            <person name="Dalin E."/>
            <person name="Tice H."/>
            <person name="Pitluck S."/>
            <person name="Clum A."/>
            <person name="Schmutz J."/>
            <person name="Larimer F."/>
            <person name="Land M."/>
            <person name="Hauser L."/>
            <person name="Kyrpides N."/>
            <person name="Mikhailova N."/>
            <person name="Sieprawska-Lupa M."/>
            <person name="Whitman W.B."/>
            <person name="Richardson P."/>
        </authorList>
    </citation>
    <scope>NUCLEOTIDE SEQUENCE [LARGE SCALE GENOMIC DNA]</scope>
    <source>
        <strain evidence="2">C6</strain>
    </source>
</reference>
<name>A9A7H7_METM6</name>